<dbReference type="InterPro" id="IPR051490">
    <property type="entry name" value="THEM6_lcsJ_thioesterase"/>
</dbReference>
<sequence length="175" mass="20123">MNLYFRLLGLWLRSRRRGPIGLWDTAVTPFRVVPTDLDPLGHMTNGKYLTIMDVGRLDLMLRSGFLGRMRRQGWYPVVAGQTITYRRSLQPGQRFEVHTRVVGFDERWGYIEQTFRAGTTVYAQAYVRTRFLKRGGGSVDHDELERLAGGFPASLEVPQWLLDWTAATRITEDAS</sequence>
<dbReference type="SUPFAM" id="SSF54637">
    <property type="entry name" value="Thioesterase/thiol ester dehydrase-isomerase"/>
    <property type="match status" value="1"/>
</dbReference>
<reference evidence="1 2" key="1">
    <citation type="submission" date="2019-10" db="EMBL/GenBank/DDBJ databases">
        <title>Glycomyces albidus sp. nov., a novel actinomycete isolated from rhizosphere soil of wheat (Triticum aestivum L.).</title>
        <authorList>
            <person name="Qian L."/>
        </authorList>
    </citation>
    <scope>NUCLEOTIDE SEQUENCE [LARGE SCALE GENOMIC DNA]</scope>
    <source>
        <strain evidence="1 2">NEAU-7082</strain>
    </source>
</reference>
<dbReference type="Proteomes" id="UP000477750">
    <property type="component" value="Unassembled WGS sequence"/>
</dbReference>
<keyword evidence="2" id="KW-1185">Reference proteome</keyword>
<dbReference type="AlphaFoldDB" id="A0A6L5GEP8"/>
<evidence type="ECO:0000313" key="2">
    <source>
        <dbReference type="Proteomes" id="UP000477750"/>
    </source>
</evidence>
<name>A0A6L5GEP8_9ACTN</name>
<dbReference type="CDD" id="cd00586">
    <property type="entry name" value="4HBT"/>
    <property type="match status" value="1"/>
</dbReference>
<dbReference type="InterPro" id="IPR029069">
    <property type="entry name" value="HotDog_dom_sf"/>
</dbReference>
<accession>A0A6L5GEP8</accession>
<evidence type="ECO:0000313" key="1">
    <source>
        <dbReference type="EMBL" id="MQM27883.1"/>
    </source>
</evidence>
<protein>
    <submittedName>
        <fullName evidence="1">Thioesterase</fullName>
    </submittedName>
</protein>
<dbReference type="PANTHER" id="PTHR12475">
    <property type="match status" value="1"/>
</dbReference>
<dbReference type="PANTHER" id="PTHR12475:SF4">
    <property type="entry name" value="PROTEIN THEM6"/>
    <property type="match status" value="1"/>
</dbReference>
<gene>
    <name evidence="1" type="ORF">GFD30_20255</name>
</gene>
<comment type="caution">
    <text evidence="1">The sequence shown here is derived from an EMBL/GenBank/DDBJ whole genome shotgun (WGS) entry which is preliminary data.</text>
</comment>
<dbReference type="Pfam" id="PF13279">
    <property type="entry name" value="4HBT_2"/>
    <property type="match status" value="1"/>
</dbReference>
<organism evidence="1 2">
    <name type="scientific">Glycomyces albidus</name>
    <dbReference type="NCBI Taxonomy" id="2656774"/>
    <lineage>
        <taxon>Bacteria</taxon>
        <taxon>Bacillati</taxon>
        <taxon>Actinomycetota</taxon>
        <taxon>Actinomycetes</taxon>
        <taxon>Glycomycetales</taxon>
        <taxon>Glycomycetaceae</taxon>
        <taxon>Glycomyces</taxon>
    </lineage>
</organism>
<dbReference type="Gene3D" id="3.10.129.10">
    <property type="entry name" value="Hotdog Thioesterase"/>
    <property type="match status" value="1"/>
</dbReference>
<dbReference type="EMBL" id="WIAO01000030">
    <property type="protein sequence ID" value="MQM27883.1"/>
    <property type="molecule type" value="Genomic_DNA"/>
</dbReference>
<proteinExistence type="predicted"/>
<dbReference type="RefSeq" id="WP_153027003.1">
    <property type="nucleotide sequence ID" value="NZ_WIAO01000030.1"/>
</dbReference>